<proteinExistence type="predicted"/>
<feature type="region of interest" description="Disordered" evidence="1">
    <location>
        <begin position="1"/>
        <end position="74"/>
    </location>
</feature>
<sequence length="709" mass="80987">MAAEFTIRGQESNMPKKKKNYKFVPFDDHVKGKRTRNGNDTVNYSSQKNTDAGATAESESKHTKSLTESDEATSDTKVFVQNQKKLQNRSQNGVDTAQVLTPRTAFINEQANDDTKMPAEIQVDLQKAMQTLSISTPFQNDEGSRPLKNDQKRYIQKQNHENVRNSEAWEGESFLKQQKLTLVCWVARFSLFQLAKMDKNEKTSRSWDITNLANHLLSSEESSSTSEDCIGSSHQNQDQTDIEYAYNYTNVCCQKCKMCLNCTIKKHKLRSKGKKYTNDLASLFKAKVDGNVNNICSKTMKKMAFRMILRFRNLTSHPTPEHLEDIKEGVFNGKDFGISDCYKSWEDITRAFIHAVEFVLNDIQEHISSNTKEEKVAMMKFACEDTTDTTMLNCRYSSYIEDIKELEGIRTVIQTLEKTDKKIDTLCQRSEQKSLKFEANIAFEKHDGEVKLFCETAQKLNTVFLSSAKKRLDGQIQTSIYKYKRVILPSATDKTRVRVGFTIKSSEKILEKYGNQPNSSIDLLDLSKSDYHIKKSPAILLWEQLTKSLIELCKEYLKLDIEVEGPDKWQLGSLIIQVSLSKMDGSDWLPSELSQIDSLLSQMGKTVESLFPFQCSCTCSREDKSLRTLNEEIDELQGCTEVKVGFLVEGKFEKQYDIGEVIKDVKDNTHLSIKRICFNTPKESKIDYVKSECLLIDAEKSLGEDFSIP</sequence>
<name>A0A7M5U5N8_9CNID</name>
<accession>A0A7M5U5N8</accession>
<evidence type="ECO:0000256" key="1">
    <source>
        <dbReference type="SAM" id="MobiDB-lite"/>
    </source>
</evidence>
<reference evidence="2" key="1">
    <citation type="submission" date="2021-01" db="UniProtKB">
        <authorList>
            <consortium name="EnsemblMetazoa"/>
        </authorList>
    </citation>
    <scope>IDENTIFICATION</scope>
</reference>
<evidence type="ECO:0000313" key="2">
    <source>
        <dbReference type="EnsemblMetazoa" id="CLYHEMP006573.3"/>
    </source>
</evidence>
<protein>
    <submittedName>
        <fullName evidence="2">Uncharacterized protein</fullName>
    </submittedName>
</protein>
<dbReference type="Proteomes" id="UP000594262">
    <property type="component" value="Unplaced"/>
</dbReference>
<dbReference type="AlphaFoldDB" id="A0A7M5U5N8"/>
<keyword evidence="3" id="KW-1185">Reference proteome</keyword>
<dbReference type="OrthoDB" id="73680at2759"/>
<organism evidence="2 3">
    <name type="scientific">Clytia hemisphaerica</name>
    <dbReference type="NCBI Taxonomy" id="252671"/>
    <lineage>
        <taxon>Eukaryota</taxon>
        <taxon>Metazoa</taxon>
        <taxon>Cnidaria</taxon>
        <taxon>Hydrozoa</taxon>
        <taxon>Hydroidolina</taxon>
        <taxon>Leptothecata</taxon>
        <taxon>Obeliida</taxon>
        <taxon>Clytiidae</taxon>
        <taxon>Clytia</taxon>
    </lineage>
</organism>
<feature type="compositionally biased region" description="Basic and acidic residues" evidence="1">
    <location>
        <begin position="58"/>
        <end position="67"/>
    </location>
</feature>
<evidence type="ECO:0000313" key="3">
    <source>
        <dbReference type="Proteomes" id="UP000594262"/>
    </source>
</evidence>
<feature type="compositionally biased region" description="Polar residues" evidence="1">
    <location>
        <begin position="38"/>
        <end position="52"/>
    </location>
</feature>
<dbReference type="EnsemblMetazoa" id="CLYHEMT006573.3">
    <property type="protein sequence ID" value="CLYHEMP006573.3"/>
    <property type="gene ID" value="CLYHEMG006573"/>
</dbReference>